<evidence type="ECO:0000313" key="3">
    <source>
        <dbReference type="Proteomes" id="UP001589828"/>
    </source>
</evidence>
<keyword evidence="1" id="KW-0472">Membrane</keyword>
<reference evidence="2 3" key="1">
    <citation type="submission" date="2024-09" db="EMBL/GenBank/DDBJ databases">
        <authorList>
            <person name="Sun Q."/>
            <person name="Mori K."/>
        </authorList>
    </citation>
    <scope>NUCLEOTIDE SEQUENCE [LARGE SCALE GENOMIC DNA]</scope>
    <source>
        <strain evidence="2 3">NCAIM B.02415</strain>
    </source>
</reference>
<keyword evidence="1" id="KW-0812">Transmembrane</keyword>
<keyword evidence="1" id="KW-1133">Transmembrane helix</keyword>
<accession>A0ABV6L3H5</accession>
<proteinExistence type="predicted"/>
<dbReference type="Proteomes" id="UP001589828">
    <property type="component" value="Unassembled WGS sequence"/>
</dbReference>
<dbReference type="EMBL" id="JBHLTS010000018">
    <property type="protein sequence ID" value="MFC0514006.1"/>
    <property type="molecule type" value="Genomic_DNA"/>
</dbReference>
<protein>
    <submittedName>
        <fullName evidence="2">Uncharacterized protein</fullName>
    </submittedName>
</protein>
<sequence length="45" mass="5240">MPKHILIIYVLVACCILGIMINSFVKNRLIKKAEDRRMLKPVNRS</sequence>
<evidence type="ECO:0000313" key="2">
    <source>
        <dbReference type="EMBL" id="MFC0514006.1"/>
    </source>
</evidence>
<name>A0ABV6L3H5_9SPHI</name>
<gene>
    <name evidence="2" type="ORF">ACFFGT_07350</name>
</gene>
<organism evidence="2 3">
    <name type="scientific">Mucilaginibacter angelicae</name>
    <dbReference type="NCBI Taxonomy" id="869718"/>
    <lineage>
        <taxon>Bacteria</taxon>
        <taxon>Pseudomonadati</taxon>
        <taxon>Bacteroidota</taxon>
        <taxon>Sphingobacteriia</taxon>
        <taxon>Sphingobacteriales</taxon>
        <taxon>Sphingobacteriaceae</taxon>
        <taxon>Mucilaginibacter</taxon>
    </lineage>
</organism>
<feature type="transmembrane region" description="Helical" evidence="1">
    <location>
        <begin position="6"/>
        <end position="25"/>
    </location>
</feature>
<comment type="caution">
    <text evidence="2">The sequence shown here is derived from an EMBL/GenBank/DDBJ whole genome shotgun (WGS) entry which is preliminary data.</text>
</comment>
<keyword evidence="3" id="KW-1185">Reference proteome</keyword>
<dbReference type="RefSeq" id="WP_377021862.1">
    <property type="nucleotide sequence ID" value="NZ_JBHLTS010000018.1"/>
</dbReference>
<evidence type="ECO:0000256" key="1">
    <source>
        <dbReference type="SAM" id="Phobius"/>
    </source>
</evidence>